<evidence type="ECO:0000256" key="10">
    <source>
        <dbReference type="ARBA" id="ARBA00023242"/>
    </source>
</evidence>
<dbReference type="Pfam" id="PF05000">
    <property type="entry name" value="RNA_pol_Rpb1_4"/>
    <property type="match status" value="1"/>
</dbReference>
<comment type="function">
    <text evidence="11">DNA-dependent RNA polymerase catalyzes the transcription of DNA into RNA using the four ribonucleoside triphosphates as substrates.</text>
</comment>
<dbReference type="Pfam" id="PF00623">
    <property type="entry name" value="RNA_pol_Rpb1_2"/>
    <property type="match status" value="1"/>
</dbReference>
<dbReference type="CDD" id="cd01435">
    <property type="entry name" value="RNAP_I_RPA1_N"/>
    <property type="match status" value="1"/>
</dbReference>
<comment type="subcellular location">
    <subcellularLocation>
        <location evidence="1">Nucleus</location>
    </subcellularLocation>
</comment>
<evidence type="ECO:0000256" key="7">
    <source>
        <dbReference type="ARBA" id="ARBA00022833"/>
    </source>
</evidence>
<keyword evidence="8" id="KW-0460">Magnesium</keyword>
<feature type="region of interest" description="Disordered" evidence="12">
    <location>
        <begin position="1281"/>
        <end position="1312"/>
    </location>
</feature>
<evidence type="ECO:0000256" key="9">
    <source>
        <dbReference type="ARBA" id="ARBA00023163"/>
    </source>
</evidence>
<dbReference type="Gene3D" id="6.10.250.2940">
    <property type="match status" value="1"/>
</dbReference>
<dbReference type="SMART" id="SM00663">
    <property type="entry name" value="RPOLA_N"/>
    <property type="match status" value="1"/>
</dbReference>
<keyword evidence="4 11" id="KW-0808">Transferase</keyword>
<evidence type="ECO:0000256" key="4">
    <source>
        <dbReference type="ARBA" id="ARBA00022679"/>
    </source>
</evidence>
<sequence>MDNTVPSKLDKVQFSFYTSEEARALSHHQITESLAYDEKKVPLKGGLYDQAMGVSPHSNIQCQTCGWEASGCQGHIGHIELAAPIYNPFLFEIAYKLMKSKCSSCHRLRIPHNKSIHLIYKFMLLNKGRLKDSIEVDEKLSEKIVRDKSIQEFRHLRSALIEKKRDYENDLKVAVTMGEKLRTSTYAKLKGELSGKVWKNVVANICPHCNAKQLKITKEGHTKIFRHPLKEKDQRGQNLKSNKKEKIETTATLLCAWQVREELRLMRIHDKDLLTLFFNSQIIDQMFQDVLLVPPNRFRPESQIAESDSYLHVQTVALQKIYLVNEKLIQAQATRKEEEIINSWTELQNTVNIFMDSSISTRHQDKDLAGLRQLIEKKEGLFRMKMMGKRVNYAARSVISPDPYIDTNEIGIPVVFAKKLTFPEFVREENVDFLRKLVENGPHVHPGANMIEDREGRKMVLDKFDQKQLKAIARTLLTGGPGKIVYRHLHNGDMLIVNRQPTLHKPGMMAHRARVLPQQNTIRMHYSNCNTYNADFDGDEINLHFPQSHVARSEAKNIASTDYQYTAPTSGKPLRGLIQDHVDSGVLMTSRDTLLERDEYLQLVYCATSNLNISFQIPPCIIKPRMMWSGKQVISTIIQALVQGKSQLNLDEKCKVPGKLWGSRGFEEERLIIRQGYICTGVIDKNHIGSTEFGMVHAYHELYGESMASQLLTSLGKVLTQYLQMVGFTCNMDDLFLTPTTNKDRDKWIASIQQETIKYAYTLRGLAPPSPDEEEFKTHEKLLRELETYMLASPNNPRDLDIRMISLLNNSASKTQSRSLPDGLVKKFPKNCFSTMVTTGAKGSMVNHNQCSFMLGQQELEGRRVPLTIVGRSLPSFAPYDPNPRAGGFIFDRFLTGIKPQEYYFHCMAGREGLVDTAVKTSRSGYLQRCLIKGLEGLIVGYDYSVRDSDSSIVQFLYGEDCIDPTKNKYVQNFEFLNSNAEALLRKYKYDEAKEKLDLSRFKDIKNEDFSSPFLTALHTYSPVTPGALPNKMFELYDQFLEDKKTLRKSNPTVKRISRTKFSSLLSLKYMRSIVEPGECVGIIASQSIGEPSTQLTLNTFHLAGHGGANVTLGIPRLREILMTASANIKTPTMTLPFLQGIEKAHQLKNKLQRINFKDLLTQIKIHEKILPNLNKRIYDVKIFLEPKETIKEELGISWRTISKKVENILSYNLDAAIAGKIRKSDAKSEIMFQEKEEISKRDEEVPEIPKQKRKGSEDEIGEDEGHLAAKVKNQKQEIRTYDDDFDEEDKDNMDIEAKKTDKKKPGKKKVEEEVSDAEEKRWKWLTKCRASESKNCIILTFEVPLRSNILLLNEVEKQLEITYVREVEGIGNCHVIEDKSGGVLINTEGINFREIWNYDDKINLNKIKTNDVYAMLKTYGVEAAAKTITMEINGIFSHYGIAVDKRHLNLIADYMTYNGGYRPFNRLGMGENPSPLLRMSFETTMGFLSESAATREIDTGASPASCIVLGKPARIGTNIMDILQVLPNKS</sequence>
<comment type="caution">
    <text evidence="14">The sequence shown here is derived from an EMBL/GenBank/DDBJ whole genome shotgun (WGS) entry which is preliminary data.</text>
</comment>
<dbReference type="EC" id="2.7.7.6" evidence="11"/>
<dbReference type="Pfam" id="PF04997">
    <property type="entry name" value="RNA_pol_Rpb1_1"/>
    <property type="match status" value="1"/>
</dbReference>
<evidence type="ECO:0000259" key="13">
    <source>
        <dbReference type="SMART" id="SM00663"/>
    </source>
</evidence>
<dbReference type="InterPro" id="IPR045867">
    <property type="entry name" value="DNA-dir_RpoC_beta_prime"/>
</dbReference>
<keyword evidence="15" id="KW-1185">Reference proteome</keyword>
<dbReference type="Gene3D" id="4.10.860.120">
    <property type="entry name" value="RNA polymerase II, clamp domain"/>
    <property type="match status" value="1"/>
</dbReference>
<organism evidence="14 15">
    <name type="scientific">Blepharisma stoltei</name>
    <dbReference type="NCBI Taxonomy" id="1481888"/>
    <lineage>
        <taxon>Eukaryota</taxon>
        <taxon>Sar</taxon>
        <taxon>Alveolata</taxon>
        <taxon>Ciliophora</taxon>
        <taxon>Postciliodesmatophora</taxon>
        <taxon>Heterotrichea</taxon>
        <taxon>Heterotrichida</taxon>
        <taxon>Blepharismidae</taxon>
        <taxon>Blepharisma</taxon>
    </lineage>
</organism>
<dbReference type="InterPro" id="IPR015699">
    <property type="entry name" value="DNA-dir_RNA_pol1_lsu_N"/>
</dbReference>
<dbReference type="CDD" id="cd02735">
    <property type="entry name" value="RNAP_I_Rpa1_C"/>
    <property type="match status" value="1"/>
</dbReference>
<dbReference type="Proteomes" id="UP001162131">
    <property type="component" value="Unassembled WGS sequence"/>
</dbReference>
<dbReference type="Gene3D" id="1.10.357.120">
    <property type="match status" value="1"/>
</dbReference>
<dbReference type="Gene3D" id="3.30.70.2850">
    <property type="match status" value="1"/>
</dbReference>
<dbReference type="InterPro" id="IPR042102">
    <property type="entry name" value="RNA_pol_Rpb1_3_sf"/>
</dbReference>
<evidence type="ECO:0000313" key="15">
    <source>
        <dbReference type="Proteomes" id="UP001162131"/>
    </source>
</evidence>
<dbReference type="Pfam" id="PF04983">
    <property type="entry name" value="RNA_pol_Rpb1_3"/>
    <property type="match status" value="1"/>
</dbReference>
<keyword evidence="10" id="KW-0539">Nucleus</keyword>
<evidence type="ECO:0000256" key="6">
    <source>
        <dbReference type="ARBA" id="ARBA00022723"/>
    </source>
</evidence>
<evidence type="ECO:0000256" key="2">
    <source>
        <dbReference type="ARBA" id="ARBA00006460"/>
    </source>
</evidence>
<feature type="domain" description="RNA polymerase N-terminal" evidence="13">
    <location>
        <begin position="284"/>
        <end position="589"/>
    </location>
</feature>
<reference evidence="14" key="1">
    <citation type="submission" date="2021-09" db="EMBL/GenBank/DDBJ databases">
        <authorList>
            <consortium name="AG Swart"/>
            <person name="Singh M."/>
            <person name="Singh A."/>
            <person name="Seah K."/>
            <person name="Emmerich C."/>
        </authorList>
    </citation>
    <scope>NUCLEOTIDE SEQUENCE</scope>
    <source>
        <strain evidence="14">ATCC30299</strain>
    </source>
</reference>
<comment type="catalytic activity">
    <reaction evidence="11">
        <text>RNA(n) + a ribonucleoside 5'-triphosphate = RNA(n+1) + diphosphate</text>
        <dbReference type="Rhea" id="RHEA:21248"/>
        <dbReference type="Rhea" id="RHEA-COMP:14527"/>
        <dbReference type="Rhea" id="RHEA-COMP:17342"/>
        <dbReference type="ChEBI" id="CHEBI:33019"/>
        <dbReference type="ChEBI" id="CHEBI:61557"/>
        <dbReference type="ChEBI" id="CHEBI:140395"/>
        <dbReference type="EC" id="2.7.7.6"/>
    </reaction>
</comment>
<dbReference type="Pfam" id="PF04998">
    <property type="entry name" value="RNA_pol_Rpb1_5"/>
    <property type="match status" value="1"/>
</dbReference>
<dbReference type="SUPFAM" id="SSF64484">
    <property type="entry name" value="beta and beta-prime subunits of DNA dependent RNA-polymerase"/>
    <property type="match status" value="1"/>
</dbReference>
<dbReference type="GO" id="GO:0003899">
    <property type="term" value="F:DNA-directed RNA polymerase activity"/>
    <property type="evidence" value="ECO:0007669"/>
    <property type="project" value="UniProtKB-EC"/>
</dbReference>
<dbReference type="InterPro" id="IPR038120">
    <property type="entry name" value="Rpb1_funnel_sf"/>
</dbReference>
<gene>
    <name evidence="14" type="ORF">BSTOLATCC_MIC32950</name>
</gene>
<proteinExistence type="inferred from homology"/>
<dbReference type="Gene3D" id="2.40.40.20">
    <property type="match status" value="1"/>
</dbReference>
<dbReference type="InterPro" id="IPR000722">
    <property type="entry name" value="RNA_pol_asu"/>
</dbReference>
<keyword evidence="9 11" id="KW-0804">Transcription</keyword>
<dbReference type="InterPro" id="IPR007083">
    <property type="entry name" value="RNA_pol_Rpb1_4"/>
</dbReference>
<name>A0AAU9JHQ7_9CILI</name>
<evidence type="ECO:0000256" key="1">
    <source>
        <dbReference type="ARBA" id="ARBA00004123"/>
    </source>
</evidence>
<dbReference type="Gene3D" id="1.10.274.100">
    <property type="entry name" value="RNA polymerase Rpb1, domain 3"/>
    <property type="match status" value="1"/>
</dbReference>
<evidence type="ECO:0000256" key="8">
    <source>
        <dbReference type="ARBA" id="ARBA00022842"/>
    </source>
</evidence>
<evidence type="ECO:0000313" key="14">
    <source>
        <dbReference type="EMBL" id="CAG9323045.1"/>
    </source>
</evidence>
<dbReference type="Gene3D" id="3.30.1490.180">
    <property type="entry name" value="RNA polymerase ii"/>
    <property type="match status" value="1"/>
</dbReference>
<feature type="compositionally biased region" description="Basic and acidic residues" evidence="12">
    <location>
        <begin position="1235"/>
        <end position="1268"/>
    </location>
</feature>
<accession>A0AAU9JHQ7</accession>
<keyword evidence="6" id="KW-0479">Metal-binding</keyword>
<dbReference type="InterPro" id="IPR007066">
    <property type="entry name" value="RNA_pol_Rpb1_3"/>
</dbReference>
<dbReference type="Gene3D" id="1.10.150.390">
    <property type="match status" value="1"/>
</dbReference>
<evidence type="ECO:0000256" key="11">
    <source>
        <dbReference type="RuleBase" id="RU004279"/>
    </source>
</evidence>
<evidence type="ECO:0000256" key="12">
    <source>
        <dbReference type="SAM" id="MobiDB-lite"/>
    </source>
</evidence>
<dbReference type="InterPro" id="IPR007081">
    <property type="entry name" value="RNA_pol_Rpb1_5"/>
</dbReference>
<dbReference type="GO" id="GO:0005736">
    <property type="term" value="C:RNA polymerase I complex"/>
    <property type="evidence" value="ECO:0007669"/>
    <property type="project" value="TreeGrafter"/>
</dbReference>
<evidence type="ECO:0000256" key="5">
    <source>
        <dbReference type="ARBA" id="ARBA00022695"/>
    </source>
</evidence>
<feature type="region of interest" description="Disordered" evidence="12">
    <location>
        <begin position="1235"/>
        <end position="1269"/>
    </location>
</feature>
<dbReference type="EMBL" id="CAJZBQ010000033">
    <property type="protein sequence ID" value="CAG9323045.1"/>
    <property type="molecule type" value="Genomic_DNA"/>
</dbReference>
<dbReference type="InterPro" id="IPR047107">
    <property type="entry name" value="DNA-dir_RNA_pol1_lsu_C"/>
</dbReference>
<dbReference type="InterPro" id="IPR044893">
    <property type="entry name" value="RNA_pol_Rpb1_clamp_domain"/>
</dbReference>
<evidence type="ECO:0000256" key="3">
    <source>
        <dbReference type="ARBA" id="ARBA00022478"/>
    </source>
</evidence>
<dbReference type="Gene3D" id="1.10.132.30">
    <property type="match status" value="1"/>
</dbReference>
<dbReference type="GO" id="GO:0006351">
    <property type="term" value="P:DNA-templated transcription"/>
    <property type="evidence" value="ECO:0007669"/>
    <property type="project" value="InterPro"/>
</dbReference>
<keyword evidence="7" id="KW-0862">Zinc</keyword>
<dbReference type="InterPro" id="IPR006592">
    <property type="entry name" value="RNA_pol_N"/>
</dbReference>
<comment type="similarity">
    <text evidence="2 11">Belongs to the RNA polymerase beta' chain family.</text>
</comment>
<dbReference type="InterPro" id="IPR007080">
    <property type="entry name" value="RNA_pol_Rpb1_1"/>
</dbReference>
<dbReference type="GO" id="GO:0046872">
    <property type="term" value="F:metal ion binding"/>
    <property type="evidence" value="ECO:0007669"/>
    <property type="project" value="UniProtKB-KW"/>
</dbReference>
<dbReference type="PANTHER" id="PTHR19376">
    <property type="entry name" value="DNA-DIRECTED RNA POLYMERASE"/>
    <property type="match status" value="1"/>
</dbReference>
<keyword evidence="5 11" id="KW-0548">Nucleotidyltransferase</keyword>
<keyword evidence="3 11" id="KW-0240">DNA-directed RNA polymerase</keyword>
<dbReference type="GO" id="GO:0003677">
    <property type="term" value="F:DNA binding"/>
    <property type="evidence" value="ECO:0007669"/>
    <property type="project" value="InterPro"/>
</dbReference>
<dbReference type="FunFam" id="2.40.40.20:FF:000019">
    <property type="entry name" value="DNA-directed RNA polymerase II subunit RPB1"/>
    <property type="match status" value="1"/>
</dbReference>
<protein>
    <recommendedName>
        <fullName evidence="11">DNA-directed RNA polymerase subunit</fullName>
        <ecNumber evidence="11">2.7.7.6</ecNumber>
    </recommendedName>
</protein>
<dbReference type="PANTHER" id="PTHR19376:SF11">
    <property type="entry name" value="DNA-DIRECTED RNA POLYMERASE I SUBUNIT RPA1"/>
    <property type="match status" value="1"/>
</dbReference>